<comment type="caution">
    <text evidence="5">The sequence shown here is derived from an EMBL/GenBank/DDBJ whole genome shotgun (WGS) entry which is preliminary data.</text>
</comment>
<evidence type="ECO:0000313" key="6">
    <source>
        <dbReference type="Proteomes" id="UP000815846"/>
    </source>
</evidence>
<dbReference type="HAMAP" id="MF_00434">
    <property type="entry name" value="Pterin_4_alpha"/>
    <property type="match status" value="1"/>
</dbReference>
<dbReference type="EMBL" id="PJAI02000004">
    <property type="protein sequence ID" value="TYK66427.1"/>
    <property type="molecule type" value="Genomic_DNA"/>
</dbReference>
<gene>
    <name evidence="5" type="ORF">CWS31_005610</name>
</gene>
<dbReference type="InterPro" id="IPR050376">
    <property type="entry name" value="Pterin-4-alpha-carb_dehyd"/>
</dbReference>
<dbReference type="SUPFAM" id="SSF55248">
    <property type="entry name" value="PCD-like"/>
    <property type="match status" value="1"/>
</dbReference>
<dbReference type="Gene3D" id="3.30.1360.20">
    <property type="entry name" value="Transcriptional coactivator/pterin dehydratase"/>
    <property type="match status" value="1"/>
</dbReference>
<comment type="similarity">
    <text evidence="2 4">Belongs to the pterin-4-alpha-carbinolamine dehydratase family.</text>
</comment>
<proteinExistence type="inferred from homology"/>
<dbReference type="PANTHER" id="PTHR42805">
    <property type="entry name" value="PTERIN-4-ALPHA-CARBINOLAMINE DEHYDRATASE-RELATED"/>
    <property type="match status" value="1"/>
</dbReference>
<accession>A0ABY3MZJ8</accession>
<organism evidence="5 6">
    <name type="scientific">Colwellia echini</name>
    <dbReference type="NCBI Taxonomy" id="1982103"/>
    <lineage>
        <taxon>Bacteria</taxon>
        <taxon>Pseudomonadati</taxon>
        <taxon>Pseudomonadota</taxon>
        <taxon>Gammaproteobacteria</taxon>
        <taxon>Alteromonadales</taxon>
        <taxon>Colwelliaceae</taxon>
        <taxon>Colwellia</taxon>
    </lineage>
</organism>
<keyword evidence="3 4" id="KW-0456">Lyase</keyword>
<comment type="catalytic activity">
    <reaction evidence="1 4">
        <text>(4aS,6R)-4a-hydroxy-L-erythro-5,6,7,8-tetrahydrobiopterin = (6R)-L-erythro-6,7-dihydrobiopterin + H2O</text>
        <dbReference type="Rhea" id="RHEA:11920"/>
        <dbReference type="ChEBI" id="CHEBI:15377"/>
        <dbReference type="ChEBI" id="CHEBI:15642"/>
        <dbReference type="ChEBI" id="CHEBI:43120"/>
        <dbReference type="EC" id="4.2.1.96"/>
    </reaction>
</comment>
<protein>
    <recommendedName>
        <fullName evidence="4">Putative pterin-4-alpha-carbinolamine dehydratase</fullName>
        <shortName evidence="4">PHS</shortName>
        <ecNumber evidence="4">4.2.1.96</ecNumber>
    </recommendedName>
    <alternativeName>
        <fullName evidence="4">4-alpha-hydroxy-tetrahydropterin dehydratase</fullName>
    </alternativeName>
    <alternativeName>
        <fullName evidence="4">Pterin carbinolamine dehydratase</fullName>
        <shortName evidence="4">PCD</shortName>
    </alternativeName>
</protein>
<dbReference type="PANTHER" id="PTHR42805:SF1">
    <property type="entry name" value="PTERIN-4-ALPHA-CARBINOLAMINE DEHYDRATASE-RELATED"/>
    <property type="match status" value="1"/>
</dbReference>
<dbReference type="GO" id="GO:0008124">
    <property type="term" value="F:4-alpha-hydroxytetrahydrobiopterin dehydratase activity"/>
    <property type="evidence" value="ECO:0007669"/>
    <property type="project" value="UniProtKB-EC"/>
</dbReference>
<dbReference type="Pfam" id="PF01329">
    <property type="entry name" value="Pterin_4a"/>
    <property type="match status" value="1"/>
</dbReference>
<dbReference type="EC" id="4.2.1.96" evidence="4"/>
<dbReference type="InterPro" id="IPR036428">
    <property type="entry name" value="PCD_sf"/>
</dbReference>
<evidence type="ECO:0000256" key="4">
    <source>
        <dbReference type="HAMAP-Rule" id="MF_00434"/>
    </source>
</evidence>
<evidence type="ECO:0000313" key="5">
    <source>
        <dbReference type="EMBL" id="TYK66427.1"/>
    </source>
</evidence>
<evidence type="ECO:0000256" key="3">
    <source>
        <dbReference type="ARBA" id="ARBA00023239"/>
    </source>
</evidence>
<reference evidence="5 6" key="1">
    <citation type="submission" date="2019-08" db="EMBL/GenBank/DDBJ databases">
        <title>Microbe sample from Colwellia echini.</title>
        <authorList>
            <person name="Christiansen L."/>
            <person name="Pathiraja D."/>
            <person name="Schultz-Johansen M."/>
            <person name="Choi I.-G."/>
            <person name="Stougaard P."/>
        </authorList>
    </citation>
    <scope>NUCLEOTIDE SEQUENCE [LARGE SCALE GENOMIC DNA]</scope>
    <source>
        <strain evidence="5 6">A3</strain>
    </source>
</reference>
<dbReference type="InterPro" id="IPR001533">
    <property type="entry name" value="Pterin_deHydtase"/>
</dbReference>
<keyword evidence="6" id="KW-1185">Reference proteome</keyword>
<dbReference type="Proteomes" id="UP000815846">
    <property type="component" value="Unassembled WGS sequence"/>
</dbReference>
<dbReference type="NCBIfam" id="NF002016">
    <property type="entry name" value="PRK00823.1-1"/>
    <property type="match status" value="1"/>
</dbReference>
<evidence type="ECO:0000256" key="1">
    <source>
        <dbReference type="ARBA" id="ARBA00001554"/>
    </source>
</evidence>
<dbReference type="CDD" id="cd00913">
    <property type="entry name" value="PCD_DCoH_subfamily_a"/>
    <property type="match status" value="1"/>
</dbReference>
<dbReference type="RefSeq" id="WP_101345194.1">
    <property type="nucleotide sequence ID" value="NZ_PJAI02000004.1"/>
</dbReference>
<evidence type="ECO:0000256" key="2">
    <source>
        <dbReference type="ARBA" id="ARBA00006472"/>
    </source>
</evidence>
<name>A0ABY3MZJ8_9GAMM</name>
<sequence length="126" mass="14371">MVKTSISEISYLTSTQLTEVSCVACTINSTKIAAQKATELLLLIPNWQLHNRDNIMLLEREYTFKNYKLAWDFANKISVMAETEGHHPAILLEWGKVTVTWWTHTINGLHQNDFICAAKTDALFSK</sequence>